<sequence>MIKSIKKLKKNNKYKKNNKISNVLKQKFLLMVLRKKQKTINNYLLKNVIPFFNKNSKNIKLMYNSYYYIKFGYLNNKKRFKIKKKNYERALGLHCNKVKNLKKNRTFRIKKLRFKSRSQKFVRRFCTRNTKLQSNKRKKILRRIFKRKRKFLLEKKPRYTRMYILLMLYKRKKKNYRYFFKRNKFYVKQEIVKNSIKARKPSRIRKGQTKQYFKEILKYKLDILSKHQIQENKKYIYIKNKRQNIRALKSLKKARILKHLYKRYIQFHKRNKVSKSQKFKKIRFKKLLLFFQNKIEKLKKIKFKLKTKKTKKDIKRNYRVNAAIRRKYKKSFYFLPYLSLNLKSYNKRRRLNMRLRWWRYHINNYKHKKIYFKKNQLVAKQRLNVLNKFLYEKFGRLFLLKTFNKNIKKFFNKALKNREELQKDKVSYALTLISNSSNSIIKSDIKKFTILKILLYKAIFENNINNFNIMLQRGYPLNYNLQFNTNAGFVSSFGFTSNLSLKMITYMLKLKWFNKKLYRRLKDRVLLKTNKYLCISQNNNKIKKLYLPKIKYNYIKLNRYFKEFKKLKSLLRRKGKKTRNMYVLFNKLNELYKYKVRRLGKRYFLMLRKDQLPKIGLFIIKYLKRNMYITLLNKRTKRVLGSTTARKNYLAKKQIEQEEELLSDSNEAGISKDLVNLKMRAGTYIKKKKHRINVLLNTLEAVHANNYSVVDLCINAKYKKRFLYNFLNFSTYKYKGFIRMVQVANQKAHGFMRKKKARRL</sequence>
<name>Q5ILK0_HETPA</name>
<gene>
    <name evidence="1" type="primary">rps11</name>
</gene>
<reference evidence="1" key="1">
    <citation type="submission" date="2004-08" db="EMBL/GenBank/DDBJ databases">
        <title>Complete sequence of Polysphondylium pallidum and Hartmannella vermiformis mitochondrial DNAs.</title>
        <authorList>
            <person name="Burger G."/>
            <person name="Lohan A.J."/>
            <person name="Angata K."/>
            <person name="Lang B.F."/>
            <person name="Gray M.W."/>
        </authorList>
    </citation>
    <scope>NUCLEOTIDE SEQUENCE</scope>
    <source>
        <strain evidence="1">CK8</strain>
    </source>
</reference>
<keyword evidence="1" id="KW-0496">Mitochondrion</keyword>
<geneLocation type="mitochondrion" evidence="1"/>
<evidence type="ECO:0000313" key="1">
    <source>
        <dbReference type="EMBL" id="AAU00610.1"/>
    </source>
</evidence>
<dbReference type="GO" id="GO:0005840">
    <property type="term" value="C:ribosome"/>
    <property type="evidence" value="ECO:0007669"/>
    <property type="project" value="UniProtKB-KW"/>
</dbReference>
<keyword evidence="1" id="KW-0687">Ribonucleoprotein</keyword>
<proteinExistence type="predicted"/>
<dbReference type="AlphaFoldDB" id="Q5ILK0"/>
<keyword evidence="1" id="KW-0689">Ribosomal protein</keyword>
<organism evidence="1">
    <name type="scientific">Heterostelium pallidum</name>
    <name type="common">Cellular slime mold</name>
    <name type="synonym">Polysphondylium pallidum</name>
    <dbReference type="NCBI Taxonomy" id="13642"/>
    <lineage>
        <taxon>Eukaryota</taxon>
        <taxon>Amoebozoa</taxon>
        <taxon>Evosea</taxon>
        <taxon>Eumycetozoa</taxon>
        <taxon>Dictyostelia</taxon>
        <taxon>Acytosteliales</taxon>
        <taxon>Acytosteliaceae</taxon>
        <taxon>Heterostelium</taxon>
    </lineage>
</organism>
<protein>
    <submittedName>
        <fullName evidence="1">Ribosomal protein S11</fullName>
    </submittedName>
</protein>
<dbReference type="GeneID" id="3283689"/>
<dbReference type="RefSeq" id="YP_209595.1">
    <property type="nucleotide sequence ID" value="NC_006862.1"/>
</dbReference>
<accession>Q5ILK0</accession>
<dbReference type="EMBL" id="AY700145">
    <property type="protein sequence ID" value="AAU00610.1"/>
    <property type="molecule type" value="Genomic_DNA"/>
</dbReference>